<feature type="domain" description="Tyrosine specific protein phosphatases" evidence="1">
    <location>
        <begin position="115"/>
        <end position="144"/>
    </location>
</feature>
<name>A0A940DQT1_9BACT</name>
<evidence type="ECO:0000259" key="1">
    <source>
        <dbReference type="PROSITE" id="PS50056"/>
    </source>
</evidence>
<sequence length="183" mass="20758">MMVQIHTLSVADFKHTMRNNDLYDSTIESMPELAVISIGNSFDDFDPDDIFSNGPSSRWFALRHRNVLNMTFDDITSPEKWQLLSQFGNSGHSDDSSGNASAEKDYVLFDHGMAREIADFVDANHEARTWIVHCSAGISRSGAVSRWLKDWLKFKYGIDAVNVDGKYAIPNSHVLSELNRMFY</sequence>
<accession>A0A940DQT1</accession>
<evidence type="ECO:0000313" key="2">
    <source>
        <dbReference type="EMBL" id="MBO8454445.1"/>
    </source>
</evidence>
<dbReference type="SUPFAM" id="SSF52799">
    <property type="entry name" value="(Phosphotyrosine protein) phosphatases II"/>
    <property type="match status" value="1"/>
</dbReference>
<dbReference type="Proteomes" id="UP000771749">
    <property type="component" value="Unassembled WGS sequence"/>
</dbReference>
<dbReference type="InterPro" id="IPR016130">
    <property type="entry name" value="Tyr_Pase_AS"/>
</dbReference>
<dbReference type="PROSITE" id="PS00383">
    <property type="entry name" value="TYR_PHOSPHATASE_1"/>
    <property type="match status" value="1"/>
</dbReference>
<dbReference type="Gene3D" id="3.90.190.10">
    <property type="entry name" value="Protein tyrosine phosphatase superfamily"/>
    <property type="match status" value="1"/>
</dbReference>
<dbReference type="AlphaFoldDB" id="A0A940DQT1"/>
<dbReference type="EMBL" id="JADIMJ010000105">
    <property type="protein sequence ID" value="MBO8454445.1"/>
    <property type="molecule type" value="Genomic_DNA"/>
</dbReference>
<dbReference type="InterPro" id="IPR000387">
    <property type="entry name" value="Tyr_Pase_dom"/>
</dbReference>
<protein>
    <recommendedName>
        <fullName evidence="1">Tyrosine specific protein phosphatases domain-containing protein</fullName>
    </recommendedName>
</protein>
<comment type="caution">
    <text evidence="2">The sequence shown here is derived from an EMBL/GenBank/DDBJ whole genome shotgun (WGS) entry which is preliminary data.</text>
</comment>
<dbReference type="InterPro" id="IPR029021">
    <property type="entry name" value="Prot-tyrosine_phosphatase-like"/>
</dbReference>
<reference evidence="2" key="2">
    <citation type="journal article" date="2021" name="PeerJ">
        <title>Extensive microbial diversity within the chicken gut microbiome revealed by metagenomics and culture.</title>
        <authorList>
            <person name="Gilroy R."/>
            <person name="Ravi A."/>
            <person name="Getino M."/>
            <person name="Pursley I."/>
            <person name="Horton D.L."/>
            <person name="Alikhan N.F."/>
            <person name="Baker D."/>
            <person name="Gharbi K."/>
            <person name="Hall N."/>
            <person name="Watson M."/>
            <person name="Adriaenssens E.M."/>
            <person name="Foster-Nyarko E."/>
            <person name="Jarju S."/>
            <person name="Secka A."/>
            <person name="Antonio M."/>
            <person name="Oren A."/>
            <person name="Chaudhuri R.R."/>
            <person name="La Ragione R."/>
            <person name="Hildebrand F."/>
            <person name="Pallen M.J."/>
        </authorList>
    </citation>
    <scope>NUCLEOTIDE SEQUENCE</scope>
    <source>
        <strain evidence="2">F1-3629</strain>
    </source>
</reference>
<reference evidence="2" key="1">
    <citation type="submission" date="2020-10" db="EMBL/GenBank/DDBJ databases">
        <authorList>
            <person name="Gilroy R."/>
        </authorList>
    </citation>
    <scope>NUCLEOTIDE SEQUENCE</scope>
    <source>
        <strain evidence="2">F1-3629</strain>
    </source>
</reference>
<gene>
    <name evidence="2" type="ORF">IAC07_06985</name>
</gene>
<organism evidence="2 3">
    <name type="scientific">Candidatus Cryptobacteroides gallistercoris</name>
    <dbReference type="NCBI Taxonomy" id="2840765"/>
    <lineage>
        <taxon>Bacteria</taxon>
        <taxon>Pseudomonadati</taxon>
        <taxon>Bacteroidota</taxon>
        <taxon>Bacteroidia</taxon>
        <taxon>Bacteroidales</taxon>
        <taxon>Candidatus Cryptobacteroides</taxon>
    </lineage>
</organism>
<dbReference type="PROSITE" id="PS50056">
    <property type="entry name" value="TYR_PHOSPHATASE_2"/>
    <property type="match status" value="1"/>
</dbReference>
<evidence type="ECO:0000313" key="3">
    <source>
        <dbReference type="Proteomes" id="UP000771749"/>
    </source>
</evidence>
<proteinExistence type="predicted"/>